<organism evidence="1 2">
    <name type="scientific">Phenylobacterium conjunctum</name>
    <dbReference type="NCBI Taxonomy" id="1298959"/>
    <lineage>
        <taxon>Bacteria</taxon>
        <taxon>Pseudomonadati</taxon>
        <taxon>Pseudomonadota</taxon>
        <taxon>Alphaproteobacteria</taxon>
        <taxon>Caulobacterales</taxon>
        <taxon>Caulobacteraceae</taxon>
        <taxon>Phenylobacterium</taxon>
    </lineage>
</organism>
<dbReference type="RefSeq" id="WP_377352632.1">
    <property type="nucleotide sequence ID" value="NZ_JBHTLQ010000006.1"/>
</dbReference>
<sequence length="93" mass="9552">MSPIPANDSAPEVSLADLLAQAADMQRQLDAVEAARARFEGGSMTAAQALAEASRLRDRFAVADGPMFGAAVQQLAAETAAACAFPADQEEAS</sequence>
<protein>
    <submittedName>
        <fullName evidence="1">Uncharacterized protein</fullName>
    </submittedName>
</protein>
<keyword evidence="2" id="KW-1185">Reference proteome</keyword>
<name>A0ABW3SXR5_9CAUL</name>
<evidence type="ECO:0000313" key="1">
    <source>
        <dbReference type="EMBL" id="MFD1189714.1"/>
    </source>
</evidence>
<comment type="caution">
    <text evidence="1">The sequence shown here is derived from an EMBL/GenBank/DDBJ whole genome shotgun (WGS) entry which is preliminary data.</text>
</comment>
<dbReference type="EMBL" id="JBHTLQ010000006">
    <property type="protein sequence ID" value="MFD1189714.1"/>
    <property type="molecule type" value="Genomic_DNA"/>
</dbReference>
<dbReference type="Proteomes" id="UP001597216">
    <property type="component" value="Unassembled WGS sequence"/>
</dbReference>
<evidence type="ECO:0000313" key="2">
    <source>
        <dbReference type="Proteomes" id="UP001597216"/>
    </source>
</evidence>
<reference evidence="2" key="1">
    <citation type="journal article" date="2019" name="Int. J. Syst. Evol. Microbiol.">
        <title>The Global Catalogue of Microorganisms (GCM) 10K type strain sequencing project: providing services to taxonomists for standard genome sequencing and annotation.</title>
        <authorList>
            <consortium name="The Broad Institute Genomics Platform"/>
            <consortium name="The Broad Institute Genome Sequencing Center for Infectious Disease"/>
            <person name="Wu L."/>
            <person name="Ma J."/>
        </authorList>
    </citation>
    <scope>NUCLEOTIDE SEQUENCE [LARGE SCALE GENOMIC DNA]</scope>
    <source>
        <strain evidence="2">CCUG 55074</strain>
    </source>
</reference>
<proteinExistence type="predicted"/>
<accession>A0ABW3SXR5</accession>
<gene>
    <name evidence="1" type="ORF">ACFQ27_03910</name>
</gene>